<dbReference type="AlphaFoldDB" id="A0A4D7C2U1"/>
<dbReference type="Gene3D" id="3.40.720.10">
    <property type="entry name" value="Alkaline Phosphatase, subunit A"/>
    <property type="match status" value="1"/>
</dbReference>
<feature type="region of interest" description="Disordered" evidence="3">
    <location>
        <begin position="178"/>
        <end position="208"/>
    </location>
</feature>
<dbReference type="InterPro" id="IPR050738">
    <property type="entry name" value="Sulfatase"/>
</dbReference>
<dbReference type="PANTHER" id="PTHR42693:SF33">
    <property type="entry name" value="ARYLSULFATASE"/>
    <property type="match status" value="1"/>
</dbReference>
<evidence type="ECO:0000256" key="1">
    <source>
        <dbReference type="ARBA" id="ARBA00008779"/>
    </source>
</evidence>
<dbReference type="KEGG" id="hgn:E6W36_07050"/>
<organism evidence="6 7">
    <name type="scientific">Hankyongella ginsenosidimutans</name>
    <dbReference type="NCBI Taxonomy" id="1763828"/>
    <lineage>
        <taxon>Bacteria</taxon>
        <taxon>Pseudomonadati</taxon>
        <taxon>Pseudomonadota</taxon>
        <taxon>Alphaproteobacteria</taxon>
        <taxon>Sphingomonadales</taxon>
        <taxon>Sphingomonadaceae</taxon>
        <taxon>Hankyongella</taxon>
    </lineage>
</organism>
<dbReference type="RefSeq" id="WP_342776831.1">
    <property type="nucleotide sequence ID" value="NZ_CP039704.1"/>
</dbReference>
<name>A0A4D7C2U1_9SPHN</name>
<dbReference type="Pfam" id="PF00884">
    <property type="entry name" value="Sulfatase"/>
    <property type="match status" value="1"/>
</dbReference>
<dbReference type="SUPFAM" id="SSF53649">
    <property type="entry name" value="Alkaline phosphatase-like"/>
    <property type="match status" value="1"/>
</dbReference>
<feature type="modified residue" description="3-oxoalanine (Ser)" evidence="2">
    <location>
        <position position="93"/>
    </location>
</feature>
<comment type="PTM">
    <text evidence="2">The conversion to 3-oxoalanine (also known as C-formylglycine, FGly), of a serine or cysteine residue in prokaryotes and of a cysteine residue in eukaryotes, is critical for catalytic activity.</text>
</comment>
<proteinExistence type="inferred from homology"/>
<evidence type="ECO:0000256" key="3">
    <source>
        <dbReference type="SAM" id="MobiDB-lite"/>
    </source>
</evidence>
<sequence length="208" mass="21990">MPFFETISKLWPIIPRMACLVSACAMLAACGEEATGPGSSENNPDNVVLIVVSNLSPADIDTPSTDEAPTPNIDVLAAQGVRFLNAYTSASVSVPARMSLYTGRTPAQLGFEYDMPTTDTIGVDLTRGQTLLPGMLKQSGYVTGFVGAWGLGGVGGQGGDYPGRQGFDEVYAVIPRWHPTATTRRPSGSSSRPRTSSSRRCERKKAGS</sequence>
<reference evidence="7" key="1">
    <citation type="submission" date="2019-04" db="EMBL/GenBank/DDBJ databases">
        <title>Complete genome sequence of Sphingomonas sp. W1-2-3.</title>
        <authorList>
            <person name="Im W.T."/>
        </authorList>
    </citation>
    <scope>NUCLEOTIDE SEQUENCE [LARGE SCALE GENOMIC DNA]</scope>
    <source>
        <strain evidence="7">W1-2-3</strain>
    </source>
</reference>
<feature type="chain" id="PRO_5020824363" description="Sulfatase N-terminal domain-containing protein" evidence="4">
    <location>
        <begin position="29"/>
        <end position="208"/>
    </location>
</feature>
<protein>
    <recommendedName>
        <fullName evidence="5">Sulfatase N-terminal domain-containing protein</fullName>
    </recommendedName>
</protein>
<keyword evidence="4" id="KW-0732">Signal</keyword>
<dbReference type="InterPro" id="IPR000917">
    <property type="entry name" value="Sulfatase_N"/>
</dbReference>
<dbReference type="PANTHER" id="PTHR42693">
    <property type="entry name" value="ARYLSULFATASE FAMILY MEMBER"/>
    <property type="match status" value="1"/>
</dbReference>
<feature type="domain" description="Sulfatase N-terminal" evidence="5">
    <location>
        <begin position="46"/>
        <end position="172"/>
    </location>
</feature>
<dbReference type="EMBL" id="CP039704">
    <property type="protein sequence ID" value="QCI79391.1"/>
    <property type="molecule type" value="Genomic_DNA"/>
</dbReference>
<feature type="compositionally biased region" description="Low complexity" evidence="3">
    <location>
        <begin position="179"/>
        <end position="198"/>
    </location>
</feature>
<evidence type="ECO:0000313" key="7">
    <source>
        <dbReference type="Proteomes" id="UP000298714"/>
    </source>
</evidence>
<gene>
    <name evidence="6" type="ORF">E6W36_07050</name>
</gene>
<dbReference type="Proteomes" id="UP000298714">
    <property type="component" value="Chromosome"/>
</dbReference>
<evidence type="ECO:0000256" key="2">
    <source>
        <dbReference type="PIRSR" id="PIRSR600917-52"/>
    </source>
</evidence>
<dbReference type="InterPro" id="IPR017850">
    <property type="entry name" value="Alkaline_phosphatase_core_sf"/>
</dbReference>
<keyword evidence="7" id="KW-1185">Reference proteome</keyword>
<feature type="signal peptide" evidence="4">
    <location>
        <begin position="1"/>
        <end position="28"/>
    </location>
</feature>
<comment type="similarity">
    <text evidence="1">Belongs to the sulfatase family.</text>
</comment>
<dbReference type="GO" id="GO:0004065">
    <property type="term" value="F:arylsulfatase activity"/>
    <property type="evidence" value="ECO:0007669"/>
    <property type="project" value="TreeGrafter"/>
</dbReference>
<evidence type="ECO:0000259" key="5">
    <source>
        <dbReference type="Pfam" id="PF00884"/>
    </source>
</evidence>
<evidence type="ECO:0000256" key="4">
    <source>
        <dbReference type="SAM" id="SignalP"/>
    </source>
</evidence>
<accession>A0A4D7C2U1</accession>
<evidence type="ECO:0000313" key="6">
    <source>
        <dbReference type="EMBL" id="QCI79391.1"/>
    </source>
</evidence>